<dbReference type="STRING" id="638303.Thal_0433"/>
<dbReference type="Gene3D" id="2.40.50.100">
    <property type="match status" value="2"/>
</dbReference>
<dbReference type="PANTHER" id="PTHR30432">
    <property type="entry name" value="TRANSCRIPTIONAL REGULATOR MODE"/>
    <property type="match status" value="1"/>
</dbReference>
<dbReference type="InterPro" id="IPR008995">
    <property type="entry name" value="Mo/tungstate-bd_C_term_dom"/>
</dbReference>
<evidence type="ECO:0000256" key="1">
    <source>
        <dbReference type="ARBA" id="ARBA00022505"/>
    </source>
</evidence>
<name>D3SPI0_THEAH</name>
<dbReference type="Proteomes" id="UP000002043">
    <property type="component" value="Chromosome"/>
</dbReference>
<proteinExistence type="predicted"/>
<dbReference type="NCBIfam" id="TIGR00638">
    <property type="entry name" value="Mop"/>
    <property type="match status" value="2"/>
</dbReference>
<dbReference type="PROSITE" id="PS51866">
    <property type="entry name" value="MOP"/>
    <property type="match status" value="2"/>
</dbReference>
<dbReference type="KEGG" id="tal:Thal_0433"/>
<sequence>MKLAARNKFSGIVNDIERGRVVSKVSVMLKNGEIIKSIITTEAVESLKLEVGRDVFVIIKATDVMLGVPEENDAPSLSARNIMKGTVKAVTEHNINSIVKVDVGGLTFTSFITTEALKELGIKEGMEIFVIVKASNVIISIQ</sequence>
<dbReference type="InterPro" id="IPR051815">
    <property type="entry name" value="Molybdate_resp_trans_reg"/>
</dbReference>
<dbReference type="EMBL" id="CP001931">
    <property type="protein sequence ID" value="ADC89067.1"/>
    <property type="molecule type" value="Genomic_DNA"/>
</dbReference>
<feature type="domain" description="Mop" evidence="3">
    <location>
        <begin position="76"/>
        <end position="141"/>
    </location>
</feature>
<keyword evidence="1 2" id="KW-0500">Molybdenum</keyword>
<dbReference type="SUPFAM" id="SSF50331">
    <property type="entry name" value="MOP-like"/>
    <property type="match status" value="2"/>
</dbReference>
<gene>
    <name evidence="4" type="ordered locus">Thal_0433</name>
</gene>
<dbReference type="GO" id="GO:0015689">
    <property type="term" value="P:molybdate ion transport"/>
    <property type="evidence" value="ECO:0007669"/>
    <property type="project" value="InterPro"/>
</dbReference>
<accession>D3SPI0</accession>
<dbReference type="OrthoDB" id="9805928at2"/>
<organism evidence="4 5">
    <name type="scientific">Thermocrinis albus (strain DSM 14484 / JCM 11386 / HI 11/12)</name>
    <dbReference type="NCBI Taxonomy" id="638303"/>
    <lineage>
        <taxon>Bacteria</taxon>
        <taxon>Pseudomonadati</taxon>
        <taxon>Aquificota</taxon>
        <taxon>Aquificia</taxon>
        <taxon>Aquificales</taxon>
        <taxon>Aquificaceae</taxon>
        <taxon>Thermocrinis</taxon>
    </lineage>
</organism>
<dbReference type="RefSeq" id="WP_012991474.1">
    <property type="nucleotide sequence ID" value="NC_013894.1"/>
</dbReference>
<evidence type="ECO:0000313" key="5">
    <source>
        <dbReference type="Proteomes" id="UP000002043"/>
    </source>
</evidence>
<protein>
    <submittedName>
        <fullName evidence="4">TOBE domain protein</fullName>
    </submittedName>
</protein>
<dbReference type="PANTHER" id="PTHR30432:SF1">
    <property type="entry name" value="DNA-BINDING TRANSCRIPTIONAL DUAL REGULATOR MODE"/>
    <property type="match status" value="1"/>
</dbReference>
<keyword evidence="5" id="KW-1185">Reference proteome</keyword>
<evidence type="ECO:0000313" key="4">
    <source>
        <dbReference type="EMBL" id="ADC89067.1"/>
    </source>
</evidence>
<dbReference type="InterPro" id="IPR004606">
    <property type="entry name" value="Mop_domain"/>
</dbReference>
<feature type="domain" description="Mop" evidence="3">
    <location>
        <begin position="2"/>
        <end position="68"/>
    </location>
</feature>
<evidence type="ECO:0000256" key="2">
    <source>
        <dbReference type="PROSITE-ProRule" id="PRU01213"/>
    </source>
</evidence>
<dbReference type="AlphaFoldDB" id="D3SPI0"/>
<evidence type="ECO:0000259" key="3">
    <source>
        <dbReference type="PROSITE" id="PS51866"/>
    </source>
</evidence>
<dbReference type="Pfam" id="PF03459">
    <property type="entry name" value="TOBE"/>
    <property type="match status" value="2"/>
</dbReference>
<dbReference type="HOGENOM" id="CLU_118993_0_1_0"/>
<dbReference type="InterPro" id="IPR005116">
    <property type="entry name" value="Transp-assoc_OB_typ1"/>
</dbReference>
<reference evidence="5" key="1">
    <citation type="journal article" date="2010" name="Stand. Genomic Sci.">
        <title>Complete genome sequence of Thermocrinis albus type strain (HI 11/12T).</title>
        <authorList>
            <person name="Wirth R."/>
            <person name="Sikorski J."/>
            <person name="Brambilla E."/>
            <person name="Misra M."/>
            <person name="Lapidus A."/>
            <person name="Copeland A."/>
            <person name="Nolan M."/>
            <person name="Lucas S."/>
            <person name="Chen F."/>
            <person name="Tice H."/>
            <person name="Cheng J.F."/>
            <person name="Han C."/>
            <person name="Detter J.C."/>
            <person name="Tapia R."/>
            <person name="Bruce D."/>
            <person name="Goodwin L."/>
            <person name="Pitluck S."/>
            <person name="Pati A."/>
            <person name="Anderson I."/>
            <person name="Ivanova N."/>
            <person name="Mavromatis K."/>
            <person name="Mikhailova N."/>
            <person name="Chen A."/>
            <person name="Palaniappan K."/>
            <person name="Bilek Y."/>
            <person name="Hader T."/>
            <person name="Land M."/>
            <person name="Hauser L."/>
            <person name="Chang Y.J."/>
            <person name="Jeffries C.D."/>
            <person name="Tindall B.J."/>
            <person name="Rohde M."/>
            <person name="Goker M."/>
            <person name="Bristow J."/>
            <person name="Eisen J.A."/>
            <person name="Markowitz V."/>
            <person name="Hugenholtz P."/>
            <person name="Kyrpides N.C."/>
            <person name="Klenk H.P."/>
        </authorList>
    </citation>
    <scope>NUCLEOTIDE SEQUENCE [LARGE SCALE GENOMIC DNA]</scope>
    <source>
        <strain evidence="5">DSM 14484 / JCM 11386 / HI 11/12</strain>
    </source>
</reference>
<dbReference type="eggNOG" id="COG4148">
    <property type="taxonomic scope" value="Bacteria"/>
</dbReference>